<comment type="caution">
    <text evidence="3">The sequence shown here is derived from an EMBL/GenBank/DDBJ whole genome shotgun (WGS) entry which is preliminary data.</text>
</comment>
<evidence type="ECO:0000313" key="3">
    <source>
        <dbReference type="EMBL" id="CAF4343198.1"/>
    </source>
</evidence>
<feature type="compositionally biased region" description="Basic and acidic residues" evidence="1">
    <location>
        <begin position="51"/>
        <end position="66"/>
    </location>
</feature>
<evidence type="ECO:0000256" key="2">
    <source>
        <dbReference type="SAM" id="Phobius"/>
    </source>
</evidence>
<organism evidence="3 4">
    <name type="scientific">Adineta steineri</name>
    <dbReference type="NCBI Taxonomy" id="433720"/>
    <lineage>
        <taxon>Eukaryota</taxon>
        <taxon>Metazoa</taxon>
        <taxon>Spiralia</taxon>
        <taxon>Gnathifera</taxon>
        <taxon>Rotifera</taxon>
        <taxon>Eurotatoria</taxon>
        <taxon>Bdelloidea</taxon>
        <taxon>Adinetida</taxon>
        <taxon>Adinetidae</taxon>
        <taxon>Adineta</taxon>
    </lineage>
</organism>
<dbReference type="EMBL" id="CAJOAZ010020134">
    <property type="protein sequence ID" value="CAF4343198.1"/>
    <property type="molecule type" value="Genomic_DNA"/>
</dbReference>
<feature type="non-terminal residue" evidence="3">
    <location>
        <position position="117"/>
    </location>
</feature>
<accession>A0A820KL81</accession>
<keyword evidence="2" id="KW-0472">Membrane</keyword>
<dbReference type="Proteomes" id="UP000663844">
    <property type="component" value="Unassembled WGS sequence"/>
</dbReference>
<feature type="transmembrane region" description="Helical" evidence="2">
    <location>
        <begin position="83"/>
        <end position="103"/>
    </location>
</feature>
<protein>
    <submittedName>
        <fullName evidence="3">Uncharacterized protein</fullName>
    </submittedName>
</protein>
<gene>
    <name evidence="3" type="ORF">OXD698_LOCUS48351</name>
</gene>
<sequence>MSYYSYLIIIIILIINLTFVWTTSSIIKTKSLLSKNGTSLNIREQTHKFRDKITSARDHFQTSHDESTEEEDDDEKFSTKEQITSVVVITSLSGIYVWWPIIFGGDASFHLLLTHAG</sequence>
<feature type="region of interest" description="Disordered" evidence="1">
    <location>
        <begin position="51"/>
        <end position="77"/>
    </location>
</feature>
<evidence type="ECO:0000256" key="1">
    <source>
        <dbReference type="SAM" id="MobiDB-lite"/>
    </source>
</evidence>
<proteinExistence type="predicted"/>
<dbReference type="AlphaFoldDB" id="A0A820KL81"/>
<keyword evidence="2" id="KW-0812">Transmembrane</keyword>
<feature type="transmembrane region" description="Helical" evidence="2">
    <location>
        <begin position="6"/>
        <end position="27"/>
    </location>
</feature>
<reference evidence="3" key="1">
    <citation type="submission" date="2021-02" db="EMBL/GenBank/DDBJ databases">
        <authorList>
            <person name="Nowell W R."/>
        </authorList>
    </citation>
    <scope>NUCLEOTIDE SEQUENCE</scope>
</reference>
<name>A0A820KL81_9BILA</name>
<keyword evidence="2" id="KW-1133">Transmembrane helix</keyword>
<evidence type="ECO:0000313" key="4">
    <source>
        <dbReference type="Proteomes" id="UP000663844"/>
    </source>
</evidence>